<feature type="signal peptide" evidence="1">
    <location>
        <begin position="1"/>
        <end position="29"/>
    </location>
</feature>
<name>A0A2N3WNR0_9PSEU</name>
<evidence type="ECO:0000256" key="1">
    <source>
        <dbReference type="SAM" id="SignalP"/>
    </source>
</evidence>
<proteinExistence type="predicted"/>
<protein>
    <submittedName>
        <fullName evidence="2">BNR/Asp-box repeat protein</fullName>
    </submittedName>
</protein>
<accession>A0A2N3WNR0</accession>
<organism evidence="2 3">
    <name type="scientific">Amycolatopsis echigonensis</name>
    <dbReference type="NCBI Taxonomy" id="2576905"/>
    <lineage>
        <taxon>Bacteria</taxon>
        <taxon>Bacillati</taxon>
        <taxon>Actinomycetota</taxon>
        <taxon>Actinomycetes</taxon>
        <taxon>Pseudonocardiales</taxon>
        <taxon>Pseudonocardiaceae</taxon>
        <taxon>Amycolatopsis</taxon>
    </lineage>
</organism>
<keyword evidence="1" id="KW-0732">Signal</keyword>
<evidence type="ECO:0000313" key="3">
    <source>
        <dbReference type="Proteomes" id="UP000233750"/>
    </source>
</evidence>
<gene>
    <name evidence="2" type="ORF">ATK30_6428</name>
</gene>
<dbReference type="Pfam" id="PF02012">
    <property type="entry name" value="BNR"/>
    <property type="match status" value="1"/>
</dbReference>
<dbReference type="CDD" id="cd15482">
    <property type="entry name" value="Sialidase_non-viral"/>
    <property type="match status" value="1"/>
</dbReference>
<dbReference type="Gene3D" id="2.120.10.10">
    <property type="match status" value="2"/>
</dbReference>
<feature type="chain" id="PRO_5015008171" evidence="1">
    <location>
        <begin position="30"/>
        <end position="458"/>
    </location>
</feature>
<reference evidence="2 3" key="1">
    <citation type="submission" date="2017-12" db="EMBL/GenBank/DDBJ databases">
        <title>Sequencing the genomes of 1000 Actinobacteria strains.</title>
        <authorList>
            <person name="Klenk H.-P."/>
        </authorList>
    </citation>
    <scope>NUCLEOTIDE SEQUENCE [LARGE SCALE GENOMIC DNA]</scope>
    <source>
        <strain evidence="2 3">DSM 45165</strain>
    </source>
</reference>
<dbReference type="AlphaFoldDB" id="A0A2N3WNR0"/>
<dbReference type="InterPro" id="IPR002860">
    <property type="entry name" value="BNR_rpt"/>
</dbReference>
<dbReference type="InterPro" id="IPR036278">
    <property type="entry name" value="Sialidase_sf"/>
</dbReference>
<dbReference type="Proteomes" id="UP000233750">
    <property type="component" value="Unassembled WGS sequence"/>
</dbReference>
<evidence type="ECO:0000313" key="2">
    <source>
        <dbReference type="EMBL" id="PKV95506.1"/>
    </source>
</evidence>
<sequence>MNSLHRMAWKAMAVGLALLLAVVATPASAAGDASPTETNVTNGLGAGEPETALDAVHHTMVTAFTTTNSVCGIALSADGGQSWQVSTAFPADPGPTLGIPYHNCSDPVAASGPDGTLYVGGGWWDQPAGAIDYYNIYVARSTDGGRTWSKAVFATGDSDAADILALGRNSGHSDRAFMTVDSTSGTVYVSAVDFPRNQRWVVASHDHGASFGKPHAIDSADYPEAGGQPMGDYIPSAAGDRLGFTYVAAAVPGVNNCPCNIFETSGDDGATWTRHFTPLAANWVAADPSRPDHFAIMSGSGTTAATSTPDYVTVSVTLDGGQTWSTPTLIGQAPPNPRSQPWMNFSARGVLGVGYKTVYGTSVNTAPYDFWSAVSCDGGFTFSVPVRMSHDVSSAEDLGGDDFSFVALDAKNLYAGWGDMRTTPADPTPGDRSVYLGTVPLNAYTTADGSPLICSTQH</sequence>
<keyword evidence="3" id="KW-1185">Reference proteome</keyword>
<comment type="caution">
    <text evidence="2">The sequence shown here is derived from an EMBL/GenBank/DDBJ whole genome shotgun (WGS) entry which is preliminary data.</text>
</comment>
<dbReference type="EMBL" id="PJMY01000003">
    <property type="protein sequence ID" value="PKV95506.1"/>
    <property type="molecule type" value="Genomic_DNA"/>
</dbReference>
<dbReference type="SUPFAM" id="SSF50939">
    <property type="entry name" value="Sialidases"/>
    <property type="match status" value="1"/>
</dbReference>